<comment type="subcellular location">
    <subcellularLocation>
        <location evidence="1">Cell membrane</location>
    </subcellularLocation>
</comment>
<keyword evidence="9" id="KW-1185">Reference proteome</keyword>
<keyword evidence="3 6" id="KW-0732">Signal</keyword>
<name>A0ABS4G5B3_9CLOT</name>
<proteinExistence type="predicted"/>
<evidence type="ECO:0000256" key="6">
    <source>
        <dbReference type="SAM" id="SignalP"/>
    </source>
</evidence>
<reference evidence="8 9" key="1">
    <citation type="submission" date="2021-03" db="EMBL/GenBank/DDBJ databases">
        <title>Genomic Encyclopedia of Type Strains, Phase IV (KMG-IV): sequencing the most valuable type-strain genomes for metagenomic binning, comparative biology and taxonomic classification.</title>
        <authorList>
            <person name="Goeker M."/>
        </authorList>
    </citation>
    <scope>NUCLEOTIDE SEQUENCE [LARGE SCALE GENOMIC DNA]</scope>
    <source>
        <strain evidence="8 9">DSM 6139</strain>
    </source>
</reference>
<evidence type="ECO:0000313" key="9">
    <source>
        <dbReference type="Proteomes" id="UP001519271"/>
    </source>
</evidence>
<evidence type="ECO:0000256" key="5">
    <source>
        <dbReference type="ARBA" id="ARBA00023288"/>
    </source>
</evidence>
<comment type="caution">
    <text evidence="8">The sequence shown here is derived from an EMBL/GenBank/DDBJ whole genome shotgun (WGS) entry which is preliminary data.</text>
</comment>
<organism evidence="8 9">
    <name type="scientific">Youngiibacter multivorans</name>
    <dbReference type="NCBI Taxonomy" id="937251"/>
    <lineage>
        <taxon>Bacteria</taxon>
        <taxon>Bacillati</taxon>
        <taxon>Bacillota</taxon>
        <taxon>Clostridia</taxon>
        <taxon>Eubacteriales</taxon>
        <taxon>Clostridiaceae</taxon>
        <taxon>Youngiibacter</taxon>
    </lineage>
</organism>
<dbReference type="InterPro" id="IPR050957">
    <property type="entry name" value="BMP_lipoprotein"/>
</dbReference>
<dbReference type="Pfam" id="PF02608">
    <property type="entry name" value="Bmp"/>
    <property type="match status" value="1"/>
</dbReference>
<dbReference type="Proteomes" id="UP001519271">
    <property type="component" value="Unassembled WGS sequence"/>
</dbReference>
<gene>
    <name evidence="8" type="ORF">J2Z34_002248</name>
</gene>
<evidence type="ECO:0000256" key="2">
    <source>
        <dbReference type="ARBA" id="ARBA00022475"/>
    </source>
</evidence>
<keyword evidence="4" id="KW-0472">Membrane</keyword>
<evidence type="ECO:0000259" key="7">
    <source>
        <dbReference type="Pfam" id="PF02608"/>
    </source>
</evidence>
<dbReference type="RefSeq" id="WP_209459947.1">
    <property type="nucleotide sequence ID" value="NZ_JAGGKC010000019.1"/>
</dbReference>
<feature type="chain" id="PRO_5046660034" evidence="6">
    <location>
        <begin position="22"/>
        <end position="355"/>
    </location>
</feature>
<evidence type="ECO:0000313" key="8">
    <source>
        <dbReference type="EMBL" id="MBP1919752.1"/>
    </source>
</evidence>
<accession>A0ABS4G5B3</accession>
<dbReference type="PROSITE" id="PS51257">
    <property type="entry name" value="PROKAR_LIPOPROTEIN"/>
    <property type="match status" value="1"/>
</dbReference>
<dbReference type="EMBL" id="JAGGKC010000019">
    <property type="protein sequence ID" value="MBP1919752.1"/>
    <property type="molecule type" value="Genomic_DNA"/>
</dbReference>
<evidence type="ECO:0000256" key="3">
    <source>
        <dbReference type="ARBA" id="ARBA00022729"/>
    </source>
</evidence>
<dbReference type="CDD" id="cd06354">
    <property type="entry name" value="PBP1_PrnA-like"/>
    <property type="match status" value="1"/>
</dbReference>
<dbReference type="Gene3D" id="3.40.50.2300">
    <property type="match status" value="2"/>
</dbReference>
<sequence length="355" mass="38048">MKIGKLLPAILAIAVTGLLYACSNEEPIAPTEPSGTSKVRIGMSVDEWELSDKVLEEAVFEGLDRILADFEVKTQIMVSKASDQYENNLDALAKENDLVISAGLKMAPLVARMSEKYPDRKFVILDGKVELPNVRSVEFRENEGAYLMGVIAGSMTKTGKVGFIGGMELPVTRRYQAGFIAGVMSVNQVAGNLMIEGTMIKYSGSYTDSSKVRSLAADLYSQGADIVMHAAGMSGEGLYEAAEDMGMLALGSERDEASAYPERAEVIIASVVKNAGKYAYDAVKDVLEGSFTQGLVSSGIKEGGIMISDTLHPDLEENEELLLLLQSVEGDIADGTIVVPEDPEELEAINPASND</sequence>
<evidence type="ECO:0000256" key="4">
    <source>
        <dbReference type="ARBA" id="ARBA00023136"/>
    </source>
</evidence>
<keyword evidence="5 8" id="KW-0449">Lipoprotein</keyword>
<dbReference type="PANTHER" id="PTHR34296:SF2">
    <property type="entry name" value="ABC TRANSPORTER GUANOSINE-BINDING PROTEIN NUPN"/>
    <property type="match status" value="1"/>
</dbReference>
<protein>
    <submittedName>
        <fullName evidence="8">Basic membrane lipoprotein Med (Substrate-binding protein (PBP1-ABC) superfamily)</fullName>
    </submittedName>
</protein>
<dbReference type="PANTHER" id="PTHR34296">
    <property type="entry name" value="TRANSCRIPTIONAL ACTIVATOR PROTEIN MED"/>
    <property type="match status" value="1"/>
</dbReference>
<keyword evidence="2" id="KW-1003">Cell membrane</keyword>
<feature type="signal peptide" evidence="6">
    <location>
        <begin position="1"/>
        <end position="21"/>
    </location>
</feature>
<evidence type="ECO:0000256" key="1">
    <source>
        <dbReference type="ARBA" id="ARBA00004236"/>
    </source>
</evidence>
<dbReference type="InterPro" id="IPR003760">
    <property type="entry name" value="PnrA-like"/>
</dbReference>
<feature type="domain" description="ABC transporter substrate-binding protein PnrA-like" evidence="7">
    <location>
        <begin position="43"/>
        <end position="313"/>
    </location>
</feature>